<evidence type="ECO:0000256" key="1">
    <source>
        <dbReference type="ARBA" id="ARBA00022723"/>
    </source>
</evidence>
<dbReference type="Pfam" id="PF00168">
    <property type="entry name" value="C2"/>
    <property type="match status" value="1"/>
</dbReference>
<dbReference type="OrthoDB" id="67700at2759"/>
<feature type="domain" description="C2" evidence="3">
    <location>
        <begin position="1"/>
        <end position="105"/>
    </location>
</feature>
<comment type="caution">
    <text evidence="4">The sequence shown here is derived from an EMBL/GenBank/DDBJ whole genome shotgun (WGS) entry which is preliminary data.</text>
</comment>
<keyword evidence="1" id="KW-0479">Metal-binding</keyword>
<sequence length="163" mass="18654">MTNAYKIRMGVLCGRGLAAADKTGFSDPYAVIRINDKKHTTKVIKQTLNPDWHYEFDINLKPSSIPLLINITVWDKDRLGRDFLGEVNIPFKNVFDRNAGGSNSGVARHYADAENQPGWYVLAKRTEKNNVSGEIAIKFGFVEQHIRPCEQYMELWDSFNFQQ</sequence>
<dbReference type="Proteomes" id="UP000242146">
    <property type="component" value="Unassembled WGS sequence"/>
</dbReference>
<dbReference type="STRING" id="101127.A0A1X2GVH8"/>
<dbReference type="SMART" id="SM00239">
    <property type="entry name" value="C2"/>
    <property type="match status" value="1"/>
</dbReference>
<dbReference type="EMBL" id="MCGT01000003">
    <property type="protein sequence ID" value="ORX61568.1"/>
    <property type="molecule type" value="Genomic_DNA"/>
</dbReference>
<dbReference type="InterPro" id="IPR000008">
    <property type="entry name" value="C2_dom"/>
</dbReference>
<dbReference type="AlphaFoldDB" id="A0A1X2GVH8"/>
<dbReference type="SUPFAM" id="SSF49562">
    <property type="entry name" value="C2 domain (Calcium/lipid-binding domain, CaLB)"/>
    <property type="match status" value="1"/>
</dbReference>
<accession>A0A1X2GVH8</accession>
<evidence type="ECO:0000313" key="4">
    <source>
        <dbReference type="EMBL" id="ORX61568.1"/>
    </source>
</evidence>
<dbReference type="GO" id="GO:0016020">
    <property type="term" value="C:membrane"/>
    <property type="evidence" value="ECO:0007669"/>
    <property type="project" value="TreeGrafter"/>
</dbReference>
<dbReference type="PRINTS" id="PR00360">
    <property type="entry name" value="C2DOMAIN"/>
</dbReference>
<gene>
    <name evidence="4" type="ORF">DM01DRAFT_1380437</name>
</gene>
<protein>
    <submittedName>
        <fullName evidence="4">C2-domain-containing protein</fullName>
    </submittedName>
</protein>
<reference evidence="4 5" key="1">
    <citation type="submission" date="2016-07" db="EMBL/GenBank/DDBJ databases">
        <title>Pervasive Adenine N6-methylation of Active Genes in Fungi.</title>
        <authorList>
            <consortium name="DOE Joint Genome Institute"/>
            <person name="Mondo S.J."/>
            <person name="Dannebaum R.O."/>
            <person name="Kuo R.C."/>
            <person name="Labutti K."/>
            <person name="Haridas S."/>
            <person name="Kuo A."/>
            <person name="Salamov A."/>
            <person name="Ahrendt S.R."/>
            <person name="Lipzen A."/>
            <person name="Sullivan W."/>
            <person name="Andreopoulos W.B."/>
            <person name="Clum A."/>
            <person name="Lindquist E."/>
            <person name="Daum C."/>
            <person name="Ramamoorthy G.K."/>
            <person name="Gryganskyi A."/>
            <person name="Culley D."/>
            <person name="Magnuson J.K."/>
            <person name="James T.Y."/>
            <person name="O'Malley M.A."/>
            <person name="Stajich J.E."/>
            <person name="Spatafora J.W."/>
            <person name="Visel A."/>
            <person name="Grigoriev I.V."/>
        </authorList>
    </citation>
    <scope>NUCLEOTIDE SEQUENCE [LARGE SCALE GENOMIC DNA]</scope>
    <source>
        <strain evidence="4 5">NRRL 3301</strain>
    </source>
</reference>
<dbReference type="PROSITE" id="PS50004">
    <property type="entry name" value="C2"/>
    <property type="match status" value="1"/>
</dbReference>
<keyword evidence="5" id="KW-1185">Reference proteome</keyword>
<name>A0A1X2GVH8_9FUNG</name>
<dbReference type="CDD" id="cd00030">
    <property type="entry name" value="C2"/>
    <property type="match status" value="1"/>
</dbReference>
<dbReference type="InterPro" id="IPR035892">
    <property type="entry name" value="C2_domain_sf"/>
</dbReference>
<dbReference type="Gene3D" id="2.60.40.150">
    <property type="entry name" value="C2 domain"/>
    <property type="match status" value="1"/>
</dbReference>
<dbReference type="PANTHER" id="PTHR45911:SF4">
    <property type="entry name" value="MULTIPLE C2 AND TRANSMEMBRANE DOMAIN-CONTAINING PROTEIN"/>
    <property type="match status" value="1"/>
</dbReference>
<evidence type="ECO:0000256" key="2">
    <source>
        <dbReference type="ARBA" id="ARBA00022837"/>
    </source>
</evidence>
<keyword evidence="2" id="KW-0106">Calcium</keyword>
<evidence type="ECO:0000259" key="3">
    <source>
        <dbReference type="PROSITE" id="PS50004"/>
    </source>
</evidence>
<evidence type="ECO:0000313" key="5">
    <source>
        <dbReference type="Proteomes" id="UP000242146"/>
    </source>
</evidence>
<organism evidence="4 5">
    <name type="scientific">Hesseltinella vesiculosa</name>
    <dbReference type="NCBI Taxonomy" id="101127"/>
    <lineage>
        <taxon>Eukaryota</taxon>
        <taxon>Fungi</taxon>
        <taxon>Fungi incertae sedis</taxon>
        <taxon>Mucoromycota</taxon>
        <taxon>Mucoromycotina</taxon>
        <taxon>Mucoromycetes</taxon>
        <taxon>Mucorales</taxon>
        <taxon>Cunninghamellaceae</taxon>
        <taxon>Hesseltinella</taxon>
    </lineage>
</organism>
<proteinExistence type="predicted"/>
<dbReference type="GO" id="GO:0005509">
    <property type="term" value="F:calcium ion binding"/>
    <property type="evidence" value="ECO:0007669"/>
    <property type="project" value="TreeGrafter"/>
</dbReference>
<dbReference type="PANTHER" id="PTHR45911">
    <property type="entry name" value="C2 DOMAIN-CONTAINING PROTEIN"/>
    <property type="match status" value="1"/>
</dbReference>